<evidence type="ECO:0000256" key="2">
    <source>
        <dbReference type="ARBA" id="ARBA00004459"/>
    </source>
</evidence>
<evidence type="ECO:0000256" key="1">
    <source>
        <dbReference type="ARBA" id="ARBA00003932"/>
    </source>
</evidence>
<dbReference type="InterPro" id="IPR000680">
    <property type="entry name" value="Borrelia_lipo"/>
</dbReference>
<feature type="compositionally biased region" description="Polar residues" evidence="9">
    <location>
        <begin position="190"/>
        <end position="200"/>
    </location>
</feature>
<comment type="subcellular location">
    <subcellularLocation>
        <location evidence="2 8">Cell outer membrane</location>
        <topology evidence="2 8">Lipid-anchor</topology>
    </subcellularLocation>
</comment>
<feature type="region of interest" description="Disordered" evidence="9">
    <location>
        <begin position="177"/>
        <end position="200"/>
    </location>
</feature>
<evidence type="ECO:0000256" key="4">
    <source>
        <dbReference type="ARBA" id="ARBA00023136"/>
    </source>
</evidence>
<comment type="function">
    <text evidence="1 8">The Vlp and Vsp proteins are antigenically distinct proteins, only one vlp or vsp gene is transcriptionally active at any one time. Switching between these genes is a mechanism of host immune response evasion.</text>
</comment>
<reference evidence="10" key="1">
    <citation type="submission" date="2013-04" db="EMBL/GenBank/DDBJ databases">
        <title>Comparative Genomics of Relapsing Fever Spirochetes.</title>
        <authorList>
            <person name="Schwan T.G."/>
            <person name="Raffel S.J."/>
            <person name="Porcella S.F."/>
            <person name="Martens C.A."/>
            <person name="Bruno D.P."/>
            <person name="Ricklefs S.M."/>
            <person name="Barbian K.B."/>
        </authorList>
    </citation>
    <scope>NUCLEOTIDE SEQUENCE</scope>
    <source>
        <strain evidence="10">Co53</strain>
        <plasmid evidence="10">unnamed</plasmid>
    </source>
</reference>
<evidence type="ECO:0000256" key="6">
    <source>
        <dbReference type="ARBA" id="ARBA00023237"/>
    </source>
</evidence>
<gene>
    <name evidence="10" type="ORF">BCO_0013507</name>
</gene>
<evidence type="ECO:0000256" key="7">
    <source>
        <dbReference type="ARBA" id="ARBA00023288"/>
    </source>
</evidence>
<protein>
    <recommendedName>
        <fullName evidence="8">Variable large protein</fullName>
    </recommendedName>
</protein>
<name>W5SWH5_9SPIR</name>
<dbReference type="SUPFAM" id="SSF74748">
    <property type="entry name" value="Variable surface antigen VlsE"/>
    <property type="match status" value="1"/>
</dbReference>
<feature type="chain" id="PRO_5008452749" description="Variable large protein" evidence="8">
    <location>
        <begin position="30"/>
        <end position="353"/>
    </location>
</feature>
<evidence type="ECO:0000256" key="8">
    <source>
        <dbReference type="RuleBase" id="RU363105"/>
    </source>
</evidence>
<evidence type="ECO:0000256" key="3">
    <source>
        <dbReference type="ARBA" id="ARBA00022729"/>
    </source>
</evidence>
<evidence type="ECO:0000313" key="10">
    <source>
        <dbReference type="EMBL" id="AHH11549.1"/>
    </source>
</evidence>
<sequence>MKINIKNIRIKSICATLFIFLFLSCNNGAVEELKKEKDSILSISNLRQGFLDIFTSFSDMITNILGIKAETKKSEIGAYFNKIADTMTLVKKKLKSEIANNENYATVKTDVDEFIKTIEKIEEGANYAAKGAEGNDPIANVAPGGDDKAGVPGDVDGLVKGIKGIVDVVLGKEGNATAGDNLDPVADSGSAGTKRTNSNTNAGQLFAKDYTDNSNPGKVAKDAIKAVGAVTGADILQAIAKGETSAAAELAKNTKGVADIPAANGATDATVAGAIALRAMAKGGKFAGPQTTPKKDVSDTVKRAAISAVTKALNTLTIAIRKTIDSGLKTIKESMKINASNTSLSIEAPATAK</sequence>
<accession>W5SWH5</accession>
<dbReference type="EMBL" id="CP005757">
    <property type="protein sequence ID" value="AHH11549.1"/>
    <property type="molecule type" value="Genomic_DNA"/>
</dbReference>
<dbReference type="OrthoDB" id="352883at2"/>
<dbReference type="HOGENOM" id="CLU_054711_0_0_12"/>
<dbReference type="PROSITE" id="PS51257">
    <property type="entry name" value="PROKAR_LIPOPROTEIN"/>
    <property type="match status" value="1"/>
</dbReference>
<keyword evidence="6 8" id="KW-0998">Cell outer membrane</keyword>
<dbReference type="GO" id="GO:0009279">
    <property type="term" value="C:cell outer membrane"/>
    <property type="evidence" value="ECO:0007669"/>
    <property type="project" value="UniProtKB-SubCell"/>
</dbReference>
<feature type="signal peptide" evidence="8">
    <location>
        <begin position="1"/>
        <end position="29"/>
    </location>
</feature>
<organism evidence="10">
    <name type="scientific">Borrelia coriaceae ATCC 43381</name>
    <dbReference type="NCBI Taxonomy" id="1408429"/>
    <lineage>
        <taxon>Bacteria</taxon>
        <taxon>Pseudomonadati</taxon>
        <taxon>Spirochaetota</taxon>
        <taxon>Spirochaetia</taxon>
        <taxon>Spirochaetales</taxon>
        <taxon>Borreliaceae</taxon>
        <taxon>Borrelia</taxon>
    </lineage>
</organism>
<keyword evidence="10" id="KW-0614">Plasmid</keyword>
<geneLocation type="plasmid" evidence="10">
    <name>unnamed</name>
</geneLocation>
<proteinExistence type="predicted"/>
<evidence type="ECO:0000256" key="9">
    <source>
        <dbReference type="SAM" id="MobiDB-lite"/>
    </source>
</evidence>
<keyword evidence="4 8" id="KW-0472">Membrane</keyword>
<keyword evidence="3 8" id="KW-0732">Signal</keyword>
<keyword evidence="5 8" id="KW-0564">Palmitate</keyword>
<dbReference type="AlphaFoldDB" id="W5SWH5"/>
<dbReference type="RefSeq" id="WP_025408790.1">
    <property type="nucleotide sequence ID" value="NZ_CP005757.1"/>
</dbReference>
<dbReference type="Pfam" id="PF00921">
    <property type="entry name" value="Lipoprotein_2"/>
    <property type="match status" value="1"/>
</dbReference>
<keyword evidence="7 8" id="KW-0449">Lipoprotein</keyword>
<evidence type="ECO:0000256" key="5">
    <source>
        <dbReference type="ARBA" id="ARBA00023139"/>
    </source>
</evidence>